<dbReference type="Pfam" id="PF10955">
    <property type="entry name" value="Fin"/>
    <property type="match status" value="1"/>
</dbReference>
<dbReference type="AlphaFoldDB" id="A0A024Q6A5"/>
<evidence type="ECO:0000313" key="1">
    <source>
        <dbReference type="EMBL" id="CDQ37770.1"/>
    </source>
</evidence>
<protein>
    <recommendedName>
        <fullName evidence="3">DUF2757 family protein</fullName>
    </recommendedName>
</protein>
<dbReference type="eggNOG" id="ENOG5030BUG">
    <property type="taxonomic scope" value="Bacteria"/>
</dbReference>
<proteinExistence type="predicted"/>
<gene>
    <name evidence="1" type="ORF">BN990_00026</name>
</gene>
<reference evidence="2" key="2">
    <citation type="submission" date="2014-05" db="EMBL/GenBank/DDBJ databases">
        <title>Draft genome sequence of Virgibacillus massiliensis Vm-5.</title>
        <authorList>
            <person name="Khelaifia S."/>
            <person name="Croce O."/>
            <person name="Lagier J.C."/>
            <person name="Raoult D."/>
        </authorList>
    </citation>
    <scope>NUCLEOTIDE SEQUENCE [LARGE SCALE GENOMIC DNA]</scope>
    <source>
        <strain evidence="2">Vm-5</strain>
    </source>
</reference>
<dbReference type="EMBL" id="CCDP010000001">
    <property type="protein sequence ID" value="CDQ37770.1"/>
    <property type="molecule type" value="Genomic_DNA"/>
</dbReference>
<dbReference type="Proteomes" id="UP000028875">
    <property type="component" value="Unassembled WGS sequence"/>
</dbReference>
<name>A0A024Q6A5_9BACI</name>
<dbReference type="OrthoDB" id="2084556at2"/>
<sequence length="76" mass="8794">MSIVYMCRHCGQEIGQLKQQRVDTSMLGLDQLTAKEKEEMVTYKPNGDVQIKAICENCEDALGHHPHYHELDFFIQ</sequence>
<evidence type="ECO:0000313" key="2">
    <source>
        <dbReference type="Proteomes" id="UP000028875"/>
    </source>
</evidence>
<dbReference type="STRING" id="1462526.BN990_00026"/>
<accession>A0A024Q6A5</accession>
<organism evidence="1 2">
    <name type="scientific">Virgibacillus massiliensis</name>
    <dbReference type="NCBI Taxonomy" id="1462526"/>
    <lineage>
        <taxon>Bacteria</taxon>
        <taxon>Bacillati</taxon>
        <taxon>Bacillota</taxon>
        <taxon>Bacilli</taxon>
        <taxon>Bacillales</taxon>
        <taxon>Bacillaceae</taxon>
        <taxon>Virgibacillus</taxon>
    </lineage>
</organism>
<comment type="caution">
    <text evidence="1">The sequence shown here is derived from an EMBL/GenBank/DDBJ whole genome shotgun (WGS) entry which is preliminary data.</text>
</comment>
<dbReference type="InterPro" id="IPR020115">
    <property type="entry name" value="Fin"/>
</dbReference>
<keyword evidence="2" id="KW-1185">Reference proteome</keyword>
<reference evidence="1 2" key="1">
    <citation type="submission" date="2014-03" db="EMBL/GenBank/DDBJ databases">
        <authorList>
            <person name="Urmite Genomes U."/>
        </authorList>
    </citation>
    <scope>NUCLEOTIDE SEQUENCE [LARGE SCALE GENOMIC DNA]</scope>
    <source>
        <strain evidence="1 2">Vm-5</strain>
    </source>
</reference>
<dbReference type="GO" id="GO:0010468">
    <property type="term" value="P:regulation of gene expression"/>
    <property type="evidence" value="ECO:0007669"/>
    <property type="project" value="InterPro"/>
</dbReference>
<evidence type="ECO:0008006" key="3">
    <source>
        <dbReference type="Google" id="ProtNLM"/>
    </source>
</evidence>